<gene>
    <name evidence="2" type="ORF">A3B14_02270</name>
</gene>
<reference evidence="2 3" key="1">
    <citation type="journal article" date="2016" name="Nat. Commun.">
        <title>Thousands of microbial genomes shed light on interconnected biogeochemical processes in an aquifer system.</title>
        <authorList>
            <person name="Anantharaman K."/>
            <person name="Brown C.T."/>
            <person name="Hug L.A."/>
            <person name="Sharon I."/>
            <person name="Castelle C.J."/>
            <person name="Probst A.J."/>
            <person name="Thomas B.C."/>
            <person name="Singh A."/>
            <person name="Wilkins M.J."/>
            <person name="Karaoz U."/>
            <person name="Brodie E.L."/>
            <person name="Williams K.H."/>
            <person name="Hubbard S.S."/>
            <person name="Banfield J.F."/>
        </authorList>
    </citation>
    <scope>NUCLEOTIDE SEQUENCE [LARGE SCALE GENOMIC DNA]</scope>
</reference>
<keyword evidence="1" id="KW-0812">Transmembrane</keyword>
<evidence type="ECO:0000313" key="3">
    <source>
        <dbReference type="Proteomes" id="UP000176800"/>
    </source>
</evidence>
<dbReference type="EMBL" id="MHWE01000010">
    <property type="protein sequence ID" value="OHB04213.1"/>
    <property type="molecule type" value="Genomic_DNA"/>
</dbReference>
<keyword evidence="1" id="KW-0472">Membrane</keyword>
<name>A0A1G2U3X9_9BACT</name>
<proteinExistence type="predicted"/>
<comment type="caution">
    <text evidence="2">The sequence shown here is derived from an EMBL/GenBank/DDBJ whole genome shotgun (WGS) entry which is preliminary data.</text>
</comment>
<dbReference type="AlphaFoldDB" id="A0A1G2U3X9"/>
<organism evidence="2 3">
    <name type="scientific">Candidatus Zambryskibacteria bacterium RIFCSPLOWO2_01_FULL_45_21</name>
    <dbReference type="NCBI Taxonomy" id="1802761"/>
    <lineage>
        <taxon>Bacteria</taxon>
        <taxon>Candidatus Zambryskiibacteriota</taxon>
    </lineage>
</organism>
<dbReference type="Proteomes" id="UP000176800">
    <property type="component" value="Unassembled WGS sequence"/>
</dbReference>
<protein>
    <submittedName>
        <fullName evidence="2">Uncharacterized protein</fullName>
    </submittedName>
</protein>
<sequence>MKKIIYILIIIAIFGSLILVINRKNNNGISNNGISNNGISNNGISNNGISNNGITEEECNNLSGKIVTIQDQLDGGISGKVIGNIKYNQAGLLCVVE</sequence>
<keyword evidence="1" id="KW-1133">Transmembrane helix</keyword>
<evidence type="ECO:0000256" key="1">
    <source>
        <dbReference type="SAM" id="Phobius"/>
    </source>
</evidence>
<evidence type="ECO:0000313" key="2">
    <source>
        <dbReference type="EMBL" id="OHB04213.1"/>
    </source>
</evidence>
<accession>A0A1G2U3X9</accession>
<feature type="transmembrane region" description="Helical" evidence="1">
    <location>
        <begin position="6"/>
        <end position="22"/>
    </location>
</feature>